<feature type="domain" description="DUF6989" evidence="2">
    <location>
        <begin position="80"/>
        <end position="223"/>
    </location>
</feature>
<keyword evidence="4" id="KW-1185">Reference proteome</keyword>
<dbReference type="RefSeq" id="WP_345055322.1">
    <property type="nucleotide sequence ID" value="NZ_BAABDK010000021.1"/>
</dbReference>
<organism evidence="3 4">
    <name type="scientific">Hymenobacter glaciei</name>
    <dbReference type="NCBI Taxonomy" id="877209"/>
    <lineage>
        <taxon>Bacteria</taxon>
        <taxon>Pseudomonadati</taxon>
        <taxon>Bacteroidota</taxon>
        <taxon>Cytophagia</taxon>
        <taxon>Cytophagales</taxon>
        <taxon>Hymenobacteraceae</taxon>
        <taxon>Hymenobacter</taxon>
    </lineage>
</organism>
<feature type="transmembrane region" description="Helical" evidence="1">
    <location>
        <begin position="134"/>
        <end position="154"/>
    </location>
</feature>
<keyword evidence="1" id="KW-1133">Transmembrane helix</keyword>
<dbReference type="EMBL" id="BAABDK010000021">
    <property type="protein sequence ID" value="GAA4039603.1"/>
    <property type="molecule type" value="Genomic_DNA"/>
</dbReference>
<comment type="caution">
    <text evidence="3">The sequence shown here is derived from an EMBL/GenBank/DDBJ whole genome shotgun (WGS) entry which is preliminary data.</text>
</comment>
<feature type="transmembrane region" description="Helical" evidence="1">
    <location>
        <begin position="12"/>
        <end position="30"/>
    </location>
</feature>
<feature type="transmembrane region" description="Helical" evidence="1">
    <location>
        <begin position="107"/>
        <end position="128"/>
    </location>
</feature>
<dbReference type="Pfam" id="PF22497">
    <property type="entry name" value="DUF6989"/>
    <property type="match status" value="1"/>
</dbReference>
<feature type="transmembrane region" description="Helical" evidence="1">
    <location>
        <begin position="201"/>
        <end position="224"/>
    </location>
</feature>
<name>A0ABP7UB96_9BACT</name>
<feature type="transmembrane region" description="Helical" evidence="1">
    <location>
        <begin position="65"/>
        <end position="86"/>
    </location>
</feature>
<evidence type="ECO:0000313" key="4">
    <source>
        <dbReference type="Proteomes" id="UP001501469"/>
    </source>
</evidence>
<sequence>MPNSTLTPVPFRFRTPFMLAMMALGIALLVHDSFTHRGWITAAYWSYGLFAGYALYAALARDGLVARLLGFALVAGLAELLADAYLVESTNTLLYTRAEAMLWDSPLYMPFSWAVVLTQIGYVGWLLLGRLRAWQVGLLLVPASGILIPLYENWAIRAGWWNYQLAPDWWGVPRYIYLAEALLMLPVPALLQLALGRGGRWVPLAGLLEGAAMLLACFVAFTIAG</sequence>
<evidence type="ECO:0000259" key="2">
    <source>
        <dbReference type="Pfam" id="PF22497"/>
    </source>
</evidence>
<gene>
    <name evidence="3" type="ORF">GCM10022409_26640</name>
</gene>
<dbReference type="Proteomes" id="UP001501469">
    <property type="component" value="Unassembled WGS sequence"/>
</dbReference>
<proteinExistence type="predicted"/>
<feature type="transmembrane region" description="Helical" evidence="1">
    <location>
        <begin position="42"/>
        <end position="59"/>
    </location>
</feature>
<keyword evidence="1" id="KW-0812">Transmembrane</keyword>
<protein>
    <recommendedName>
        <fullName evidence="2">DUF6989 domain-containing protein</fullName>
    </recommendedName>
</protein>
<feature type="transmembrane region" description="Helical" evidence="1">
    <location>
        <begin position="175"/>
        <end position="195"/>
    </location>
</feature>
<reference evidence="4" key="1">
    <citation type="journal article" date="2019" name="Int. J. Syst. Evol. Microbiol.">
        <title>The Global Catalogue of Microorganisms (GCM) 10K type strain sequencing project: providing services to taxonomists for standard genome sequencing and annotation.</title>
        <authorList>
            <consortium name="The Broad Institute Genomics Platform"/>
            <consortium name="The Broad Institute Genome Sequencing Center for Infectious Disease"/>
            <person name="Wu L."/>
            <person name="Ma J."/>
        </authorList>
    </citation>
    <scope>NUCLEOTIDE SEQUENCE [LARGE SCALE GENOMIC DNA]</scope>
    <source>
        <strain evidence="4">JCM 17225</strain>
    </source>
</reference>
<accession>A0ABP7UB96</accession>
<dbReference type="InterPro" id="IPR054258">
    <property type="entry name" value="DUF6989"/>
</dbReference>
<evidence type="ECO:0000256" key="1">
    <source>
        <dbReference type="SAM" id="Phobius"/>
    </source>
</evidence>
<evidence type="ECO:0000313" key="3">
    <source>
        <dbReference type="EMBL" id="GAA4039603.1"/>
    </source>
</evidence>
<keyword evidence="1" id="KW-0472">Membrane</keyword>